<organism evidence="1 2">
    <name type="scientific">Microcystis aeruginosa Ma_SC_T_19800800_S464</name>
    <dbReference type="NCBI Taxonomy" id="2486257"/>
    <lineage>
        <taxon>Bacteria</taxon>
        <taxon>Bacillati</taxon>
        <taxon>Cyanobacteriota</taxon>
        <taxon>Cyanophyceae</taxon>
        <taxon>Oscillatoriophycideae</taxon>
        <taxon>Chroococcales</taxon>
        <taxon>Microcystaceae</taxon>
        <taxon>Microcystis</taxon>
    </lineage>
</organism>
<reference evidence="1 2" key="1">
    <citation type="submission" date="2019-01" db="EMBL/GenBank/DDBJ databases">
        <title>Coherence of Microcystis species and biogeography revealed through population genomics.</title>
        <authorList>
            <person name="Perez-Carrascal O.M."/>
            <person name="Terrat Y."/>
            <person name="Giani A."/>
            <person name="Fortin N."/>
            <person name="Tromas N."/>
            <person name="Shapiro B.J."/>
        </authorList>
    </citation>
    <scope>NUCLEOTIDE SEQUENCE [LARGE SCALE GENOMIC DNA]</scope>
    <source>
        <strain evidence="1">Ma_SC_T_19800800_S464</strain>
    </source>
</reference>
<dbReference type="EMBL" id="SFBL01000215">
    <property type="protein sequence ID" value="TRU20693.1"/>
    <property type="molecule type" value="Genomic_DNA"/>
</dbReference>
<dbReference type="Proteomes" id="UP000319313">
    <property type="component" value="Unassembled WGS sequence"/>
</dbReference>
<evidence type="ECO:0000313" key="2">
    <source>
        <dbReference type="Proteomes" id="UP000319313"/>
    </source>
</evidence>
<name>A0A552DEU8_MICAE</name>
<gene>
    <name evidence="1" type="ORF">EWV81_21645</name>
</gene>
<protein>
    <submittedName>
        <fullName evidence="1">Uncharacterized protein</fullName>
    </submittedName>
</protein>
<dbReference type="AlphaFoldDB" id="A0A552DEU8"/>
<accession>A0A552DEU8</accession>
<sequence>MNLRSVKTIVLGGMALLVATLPTLAQIPIEPIRLTTATRFNCGPHLETYIVRSLDNRRGTGIRCVKFSKGQQASNIPRLSWYGEGTWEGATYRHLGQAIDRGRMLVGFASDIHGNGEDANFNYPGNLEIRTVRPGVIRVTGAWNEEWRSVSSVNYNPLPRPKTCGKQNGGHFNQYQVTDLTGGRRGKGLRCMLKEGPANTTWFGNGDWDGNTYSHLGTIGKNGYGAGDICPPERVHATIFGTICNNFDYGSLTFTSTRSGFNVNGAWSEKWLLVR</sequence>
<proteinExistence type="predicted"/>
<evidence type="ECO:0000313" key="1">
    <source>
        <dbReference type="EMBL" id="TRU20693.1"/>
    </source>
</evidence>
<comment type="caution">
    <text evidence="1">The sequence shown here is derived from an EMBL/GenBank/DDBJ whole genome shotgun (WGS) entry which is preliminary data.</text>
</comment>